<protein>
    <recommendedName>
        <fullName evidence="1">Mitochondrial import inner membrane translocase subunit</fullName>
    </recommendedName>
</protein>
<evidence type="ECO:0000256" key="2">
    <source>
        <dbReference type="SAM" id="MobiDB-lite"/>
    </source>
</evidence>
<dbReference type="GO" id="GO:0005743">
    <property type="term" value="C:mitochondrial inner membrane"/>
    <property type="evidence" value="ECO:0007669"/>
    <property type="project" value="UniProtKB-SubCell"/>
</dbReference>
<sequence>MFGFGSKKSEPEPAYSVELDSGAHDGMPSSPISFTESSSASEDAELQRHLMREQQRAQFQEQINKFNDICWETCIDKPSSRLDSKTETCIVNCVNRFIDLNLLCAQRFAQMLQQQGGF</sequence>
<feature type="region of interest" description="Disordered" evidence="2">
    <location>
        <begin position="1"/>
        <end position="53"/>
    </location>
</feature>
<name>A0A164Y350_9CRUS</name>
<dbReference type="GO" id="GO:0015031">
    <property type="term" value="P:protein transport"/>
    <property type="evidence" value="ECO:0007669"/>
    <property type="project" value="UniProtKB-KW"/>
</dbReference>
<comment type="subunit">
    <text evidence="1">Heterohexamer.</text>
</comment>
<keyword evidence="1" id="KW-0496">Mitochondrion</keyword>
<organism evidence="4 5">
    <name type="scientific">Daphnia magna</name>
    <dbReference type="NCBI Taxonomy" id="35525"/>
    <lineage>
        <taxon>Eukaryota</taxon>
        <taxon>Metazoa</taxon>
        <taxon>Ecdysozoa</taxon>
        <taxon>Arthropoda</taxon>
        <taxon>Crustacea</taxon>
        <taxon>Branchiopoda</taxon>
        <taxon>Diplostraca</taxon>
        <taxon>Cladocera</taxon>
        <taxon>Anomopoda</taxon>
        <taxon>Daphniidae</taxon>
        <taxon>Daphnia</taxon>
    </lineage>
</organism>
<keyword evidence="1" id="KW-0813">Transport</keyword>
<keyword evidence="1" id="KW-0999">Mitochondrion inner membrane</keyword>
<dbReference type="EMBL" id="LRGB01000944">
    <property type="protein sequence ID" value="KZS14831.1"/>
    <property type="molecule type" value="Genomic_DNA"/>
</dbReference>
<dbReference type="Pfam" id="PF02953">
    <property type="entry name" value="zf-Tim10_DDP"/>
    <property type="match status" value="1"/>
</dbReference>
<keyword evidence="1" id="KW-0811">Translocation</keyword>
<dbReference type="InterPro" id="IPR004217">
    <property type="entry name" value="Tim10-like"/>
</dbReference>
<keyword evidence="1" id="KW-0143">Chaperone</keyword>
<comment type="domain">
    <text evidence="1">The twin CX3C motif contains 4 conserved Cys residues that form 2 disulfide bonds in the mitochondrial intermembrane space.</text>
</comment>
<comment type="similarity">
    <text evidence="1">Belongs to the small Tim family.</text>
</comment>
<keyword evidence="1" id="KW-0653">Protein transport</keyword>
<dbReference type="InterPro" id="IPR035427">
    <property type="entry name" value="Tim10-like_dom_sf"/>
</dbReference>
<comment type="subcellular location">
    <subcellularLocation>
        <location evidence="1">Mitochondrion inner membrane</location>
        <topology evidence="1">Peripheral membrane protein</topology>
        <orientation evidence="1">Intermembrane side</orientation>
    </subcellularLocation>
</comment>
<proteinExistence type="inferred from homology"/>
<evidence type="ECO:0000256" key="1">
    <source>
        <dbReference type="RuleBase" id="RU367043"/>
    </source>
</evidence>
<comment type="function">
    <text evidence="1">Mitochondrial intermembrane chaperone that participates in the import and insertion of some multi-pass transmembrane proteins into the mitochondrial inner membrane. Also required for the transfer of beta-barrel precursors from the TOM complex to the sorting and assembly machinery (SAM complex) of the outer membrane. Acts as a chaperone-like protein that protects the hydrophobic precursors from aggregation and guide them through the mitochondrial intermembrane space.</text>
</comment>
<feature type="domain" description="Tim10-like" evidence="3">
    <location>
        <begin position="50"/>
        <end position="110"/>
    </location>
</feature>
<evidence type="ECO:0000313" key="4">
    <source>
        <dbReference type="EMBL" id="KZS14831.1"/>
    </source>
</evidence>
<dbReference type="SUPFAM" id="SSF144122">
    <property type="entry name" value="Tim10-like"/>
    <property type="match status" value="1"/>
</dbReference>
<evidence type="ECO:0000313" key="5">
    <source>
        <dbReference type="Proteomes" id="UP000076858"/>
    </source>
</evidence>
<gene>
    <name evidence="4" type="ORF">APZ42_020233</name>
</gene>
<reference evidence="4 5" key="1">
    <citation type="submission" date="2016-03" db="EMBL/GenBank/DDBJ databases">
        <title>EvidentialGene: Evidence-directed Construction of Genes on Genomes.</title>
        <authorList>
            <person name="Gilbert D.G."/>
            <person name="Choi J.-H."/>
            <person name="Mockaitis K."/>
            <person name="Colbourne J."/>
            <person name="Pfrender M."/>
        </authorList>
    </citation>
    <scope>NUCLEOTIDE SEQUENCE [LARGE SCALE GENOMIC DNA]</scope>
    <source>
        <strain evidence="4 5">Xinb3</strain>
        <tissue evidence="4">Complete organism</tissue>
    </source>
</reference>
<comment type="caution">
    <text evidence="4">The sequence shown here is derived from an EMBL/GenBank/DDBJ whole genome shotgun (WGS) entry which is preliminary data.</text>
</comment>
<evidence type="ECO:0000259" key="3">
    <source>
        <dbReference type="Pfam" id="PF02953"/>
    </source>
</evidence>
<keyword evidence="1" id="KW-1015">Disulfide bond</keyword>
<feature type="compositionally biased region" description="Low complexity" evidence="2">
    <location>
        <begin position="29"/>
        <end position="41"/>
    </location>
</feature>
<dbReference type="OrthoDB" id="344165at2759"/>
<dbReference type="AlphaFoldDB" id="A0A164Y350"/>
<keyword evidence="5" id="KW-1185">Reference proteome</keyword>
<keyword evidence="1" id="KW-0472">Membrane</keyword>
<dbReference type="Gene3D" id="1.10.287.810">
    <property type="entry name" value="Mitochondrial import inner membrane translocase subunit tim13 like domains"/>
    <property type="match status" value="1"/>
</dbReference>
<dbReference type="STRING" id="35525.A0A164Y350"/>
<accession>A0A164Y350</accession>
<dbReference type="Proteomes" id="UP000076858">
    <property type="component" value="Unassembled WGS sequence"/>
</dbReference>